<organism evidence="3 4">
    <name type="scientific">Piloderma croceum (strain F 1598)</name>
    <dbReference type="NCBI Taxonomy" id="765440"/>
    <lineage>
        <taxon>Eukaryota</taxon>
        <taxon>Fungi</taxon>
        <taxon>Dikarya</taxon>
        <taxon>Basidiomycota</taxon>
        <taxon>Agaricomycotina</taxon>
        <taxon>Agaricomycetes</taxon>
        <taxon>Agaricomycetidae</taxon>
        <taxon>Atheliales</taxon>
        <taxon>Atheliaceae</taxon>
        <taxon>Piloderma</taxon>
    </lineage>
</organism>
<feature type="compositionally biased region" description="Polar residues" evidence="1">
    <location>
        <begin position="400"/>
        <end position="409"/>
    </location>
</feature>
<feature type="compositionally biased region" description="Pro residues" evidence="1">
    <location>
        <begin position="389"/>
        <end position="399"/>
    </location>
</feature>
<dbReference type="OrthoDB" id="4062651at2759"/>
<evidence type="ECO:0000313" key="3">
    <source>
        <dbReference type="EMBL" id="KIM82292.1"/>
    </source>
</evidence>
<keyword evidence="4" id="KW-1185">Reference proteome</keyword>
<dbReference type="InterPro" id="IPR011009">
    <property type="entry name" value="Kinase-like_dom_sf"/>
</dbReference>
<dbReference type="InterPro" id="IPR008266">
    <property type="entry name" value="Tyr_kinase_AS"/>
</dbReference>
<feature type="compositionally biased region" description="Low complexity" evidence="1">
    <location>
        <begin position="410"/>
        <end position="434"/>
    </location>
</feature>
<dbReference type="InterPro" id="IPR001245">
    <property type="entry name" value="Ser-Thr/Tyr_kinase_cat_dom"/>
</dbReference>
<evidence type="ECO:0000259" key="2">
    <source>
        <dbReference type="PROSITE" id="PS50011"/>
    </source>
</evidence>
<feature type="region of interest" description="Disordered" evidence="1">
    <location>
        <begin position="28"/>
        <end position="73"/>
    </location>
</feature>
<feature type="domain" description="Protein kinase" evidence="2">
    <location>
        <begin position="82"/>
        <end position="358"/>
    </location>
</feature>
<reference evidence="3 4" key="1">
    <citation type="submission" date="2014-04" db="EMBL/GenBank/DDBJ databases">
        <authorList>
            <consortium name="DOE Joint Genome Institute"/>
            <person name="Kuo A."/>
            <person name="Tarkka M."/>
            <person name="Buscot F."/>
            <person name="Kohler A."/>
            <person name="Nagy L.G."/>
            <person name="Floudas D."/>
            <person name="Copeland A."/>
            <person name="Barry K.W."/>
            <person name="Cichocki N."/>
            <person name="Veneault-Fourrey C."/>
            <person name="LaButti K."/>
            <person name="Lindquist E.A."/>
            <person name="Lipzen A."/>
            <person name="Lundell T."/>
            <person name="Morin E."/>
            <person name="Murat C."/>
            <person name="Sun H."/>
            <person name="Tunlid A."/>
            <person name="Henrissat B."/>
            <person name="Grigoriev I.V."/>
            <person name="Hibbett D.S."/>
            <person name="Martin F."/>
            <person name="Nordberg H.P."/>
            <person name="Cantor M.N."/>
            <person name="Hua S.X."/>
        </authorList>
    </citation>
    <scope>NUCLEOTIDE SEQUENCE [LARGE SCALE GENOMIC DNA]</scope>
    <source>
        <strain evidence="3 4">F 1598</strain>
    </source>
</reference>
<protein>
    <recommendedName>
        <fullName evidence="2">Protein kinase domain-containing protein</fullName>
    </recommendedName>
</protein>
<dbReference type="PANTHER" id="PTHR44329:SF214">
    <property type="entry name" value="PROTEIN KINASE DOMAIN-CONTAINING PROTEIN"/>
    <property type="match status" value="1"/>
</dbReference>
<name>A0A0C3BY49_PILCF</name>
<dbReference type="PANTHER" id="PTHR44329">
    <property type="entry name" value="SERINE/THREONINE-PROTEIN KINASE TNNI3K-RELATED"/>
    <property type="match status" value="1"/>
</dbReference>
<dbReference type="Gene3D" id="1.10.510.10">
    <property type="entry name" value="Transferase(Phosphotransferase) domain 1"/>
    <property type="match status" value="1"/>
</dbReference>
<dbReference type="InterPro" id="IPR051681">
    <property type="entry name" value="Ser/Thr_Kinases-Pseudokinases"/>
</dbReference>
<feature type="region of interest" description="Disordered" evidence="1">
    <location>
        <begin position="377"/>
        <end position="434"/>
    </location>
</feature>
<dbReference type="EMBL" id="KN832995">
    <property type="protein sequence ID" value="KIM82292.1"/>
    <property type="molecule type" value="Genomic_DNA"/>
</dbReference>
<dbReference type="GO" id="GO:0005524">
    <property type="term" value="F:ATP binding"/>
    <property type="evidence" value="ECO:0007669"/>
    <property type="project" value="InterPro"/>
</dbReference>
<evidence type="ECO:0000313" key="4">
    <source>
        <dbReference type="Proteomes" id="UP000054166"/>
    </source>
</evidence>
<dbReference type="Proteomes" id="UP000054166">
    <property type="component" value="Unassembled WGS sequence"/>
</dbReference>
<dbReference type="InParanoid" id="A0A0C3BY49"/>
<sequence>MPYFSTEPYPLYSDAQWVATRRRSPNLLGHNISSGIRDPLTSAESSPSHNDSLLNDALRPPPSSSHRSSRSGIRDLTGSVKFQDRQAAAQGGFGDVYVGVWQKSESHSVKVAIKVLRMLSQDEDEKVRKDKRLRRELKIWQRLDHVNILPLYGIISDFGPYSTAMVCPWEDNGTLTKYLESESNISIMERFRILSEVASGLSYLHSCNVIHGDLSGSNVLLDSTVKACVSDFGMSTIKAEFQGTSYWTSNRGGAVRWSALELFRSYEDDAHPVITQECDIYSYGSLTLQALTGQVPYSYIKTDMQVVFEMHKGLYPRRPTDPPVADSHWNFIQQCWSAENRLSVAGVLDYVKSTHRALVETSHPDLIPTVAPSRIIDAPFNPSNDEEPLPVPPPGPPEPINQNRSSATPSSVTTRSSLSRTRIRSPSLRSLGSSPSWSIRGEVCIVLSSILS</sequence>
<dbReference type="Pfam" id="PF07714">
    <property type="entry name" value="PK_Tyr_Ser-Thr"/>
    <property type="match status" value="1"/>
</dbReference>
<dbReference type="InterPro" id="IPR000719">
    <property type="entry name" value="Prot_kinase_dom"/>
</dbReference>
<proteinExistence type="predicted"/>
<dbReference type="STRING" id="765440.A0A0C3BY49"/>
<reference evidence="4" key="2">
    <citation type="submission" date="2015-01" db="EMBL/GenBank/DDBJ databases">
        <title>Evolutionary Origins and Diversification of the Mycorrhizal Mutualists.</title>
        <authorList>
            <consortium name="DOE Joint Genome Institute"/>
            <consortium name="Mycorrhizal Genomics Consortium"/>
            <person name="Kohler A."/>
            <person name="Kuo A."/>
            <person name="Nagy L.G."/>
            <person name="Floudas D."/>
            <person name="Copeland A."/>
            <person name="Barry K.W."/>
            <person name="Cichocki N."/>
            <person name="Veneault-Fourrey C."/>
            <person name="LaButti K."/>
            <person name="Lindquist E.A."/>
            <person name="Lipzen A."/>
            <person name="Lundell T."/>
            <person name="Morin E."/>
            <person name="Murat C."/>
            <person name="Riley R."/>
            <person name="Ohm R."/>
            <person name="Sun H."/>
            <person name="Tunlid A."/>
            <person name="Henrissat B."/>
            <person name="Grigoriev I.V."/>
            <person name="Hibbett D.S."/>
            <person name="Martin F."/>
        </authorList>
    </citation>
    <scope>NUCLEOTIDE SEQUENCE [LARGE SCALE GENOMIC DNA]</scope>
    <source>
        <strain evidence="4">F 1598</strain>
    </source>
</reference>
<evidence type="ECO:0000256" key="1">
    <source>
        <dbReference type="SAM" id="MobiDB-lite"/>
    </source>
</evidence>
<accession>A0A0C3BY49</accession>
<feature type="compositionally biased region" description="Polar residues" evidence="1">
    <location>
        <begin position="42"/>
        <end position="53"/>
    </location>
</feature>
<dbReference type="PROSITE" id="PS50011">
    <property type="entry name" value="PROTEIN_KINASE_DOM"/>
    <property type="match status" value="1"/>
</dbReference>
<dbReference type="PROSITE" id="PS00109">
    <property type="entry name" value="PROTEIN_KINASE_TYR"/>
    <property type="match status" value="1"/>
</dbReference>
<dbReference type="SUPFAM" id="SSF56112">
    <property type="entry name" value="Protein kinase-like (PK-like)"/>
    <property type="match status" value="1"/>
</dbReference>
<dbReference type="HOGENOM" id="CLU_605674_0_0_1"/>
<dbReference type="AlphaFoldDB" id="A0A0C3BY49"/>
<dbReference type="GO" id="GO:0004674">
    <property type="term" value="F:protein serine/threonine kinase activity"/>
    <property type="evidence" value="ECO:0007669"/>
    <property type="project" value="TreeGrafter"/>
</dbReference>
<gene>
    <name evidence="3" type="ORF">PILCRDRAFT_820676</name>
</gene>